<feature type="binding site" evidence="13">
    <location>
        <position position="247"/>
    </location>
    <ligand>
        <name>K(+)</name>
        <dbReference type="ChEBI" id="CHEBI:29103"/>
    </ligand>
</feature>
<evidence type="ECO:0000256" key="4">
    <source>
        <dbReference type="ARBA" id="ARBA00022490"/>
    </source>
</evidence>
<dbReference type="PANTHER" id="PTHR10584">
    <property type="entry name" value="SUGAR KINASE"/>
    <property type="match status" value="1"/>
</dbReference>
<dbReference type="InterPro" id="IPR002139">
    <property type="entry name" value="Ribo/fructo_kinase"/>
</dbReference>
<evidence type="ECO:0000313" key="16">
    <source>
        <dbReference type="Proteomes" id="UP000295797"/>
    </source>
</evidence>
<dbReference type="RefSeq" id="WP_135296197.1">
    <property type="nucleotide sequence ID" value="NZ_CP038438.1"/>
</dbReference>
<keyword evidence="10 13" id="KW-0460">Magnesium</keyword>
<keyword evidence="7 13" id="KW-0547">Nucleotide-binding</keyword>
<keyword evidence="6 13" id="KW-0479">Metal-binding</keyword>
<comment type="pathway">
    <text evidence="13">Carbohydrate metabolism; D-ribose degradation; D-ribose 5-phosphate from beta-D-ribopyranose: step 2/2.</text>
</comment>
<dbReference type="PROSITE" id="PS00584">
    <property type="entry name" value="PFKB_KINASES_2"/>
    <property type="match status" value="1"/>
</dbReference>
<evidence type="ECO:0000256" key="13">
    <source>
        <dbReference type="HAMAP-Rule" id="MF_01987"/>
    </source>
</evidence>
<evidence type="ECO:0000256" key="12">
    <source>
        <dbReference type="ARBA" id="ARBA00023277"/>
    </source>
</evidence>
<comment type="catalytic activity">
    <reaction evidence="13">
        <text>D-ribose + ATP = D-ribose 5-phosphate + ADP + H(+)</text>
        <dbReference type="Rhea" id="RHEA:13697"/>
        <dbReference type="ChEBI" id="CHEBI:15378"/>
        <dbReference type="ChEBI" id="CHEBI:30616"/>
        <dbReference type="ChEBI" id="CHEBI:47013"/>
        <dbReference type="ChEBI" id="CHEBI:78346"/>
        <dbReference type="ChEBI" id="CHEBI:456216"/>
        <dbReference type="EC" id="2.7.1.15"/>
    </reaction>
</comment>
<dbReference type="HAMAP" id="MF_01987">
    <property type="entry name" value="Ribokinase"/>
    <property type="match status" value="1"/>
</dbReference>
<dbReference type="GO" id="GO:0019303">
    <property type="term" value="P:D-ribose catabolic process"/>
    <property type="evidence" value="ECO:0007669"/>
    <property type="project" value="UniProtKB-UniRule"/>
</dbReference>
<feature type="binding site" evidence="13">
    <location>
        <begin position="252"/>
        <end position="253"/>
    </location>
    <ligand>
        <name>ATP</name>
        <dbReference type="ChEBI" id="CHEBI:30616"/>
    </ligand>
</feature>
<dbReference type="PRINTS" id="PR00990">
    <property type="entry name" value="RIBOKINASE"/>
</dbReference>
<comment type="similarity">
    <text evidence="1">Belongs to the carbohydrate kinase pfkB family.</text>
</comment>
<dbReference type="GO" id="GO:0005829">
    <property type="term" value="C:cytosol"/>
    <property type="evidence" value="ECO:0007669"/>
    <property type="project" value="TreeGrafter"/>
</dbReference>
<dbReference type="GO" id="GO:0005524">
    <property type="term" value="F:ATP binding"/>
    <property type="evidence" value="ECO:0007669"/>
    <property type="project" value="UniProtKB-UniRule"/>
</dbReference>
<dbReference type="InterPro" id="IPR002173">
    <property type="entry name" value="Carboh/pur_kinase_PfkB_CS"/>
</dbReference>
<feature type="binding site" evidence="13">
    <location>
        <position position="283"/>
    </location>
    <ligand>
        <name>K(+)</name>
        <dbReference type="ChEBI" id="CHEBI:29103"/>
    </ligand>
</feature>
<keyword evidence="12 13" id="KW-0119">Carbohydrate metabolism</keyword>
<dbReference type="InterPro" id="IPR011877">
    <property type="entry name" value="Ribokinase"/>
</dbReference>
<feature type="binding site" evidence="13">
    <location>
        <position position="288"/>
    </location>
    <ligand>
        <name>K(+)</name>
        <dbReference type="ChEBI" id="CHEBI:29103"/>
    </ligand>
</feature>
<feature type="binding site" evidence="13">
    <location>
        <position position="140"/>
    </location>
    <ligand>
        <name>substrate</name>
    </ligand>
</feature>
<dbReference type="Pfam" id="PF00294">
    <property type="entry name" value="PfkB"/>
    <property type="match status" value="1"/>
</dbReference>
<dbReference type="EMBL" id="CP038438">
    <property type="protein sequence ID" value="QBX42386.1"/>
    <property type="molecule type" value="Genomic_DNA"/>
</dbReference>
<comment type="activity regulation">
    <text evidence="13">Activated by a monovalent cation that binds near, but not in, the active site. The most likely occupant of the site in vivo is potassium. Ion binding induces a conformational change that may alter substrate affinity.</text>
</comment>
<dbReference type="PANTHER" id="PTHR10584:SF166">
    <property type="entry name" value="RIBOKINASE"/>
    <property type="match status" value="1"/>
</dbReference>
<dbReference type="Gene3D" id="3.40.1190.20">
    <property type="match status" value="1"/>
</dbReference>
<evidence type="ECO:0000256" key="10">
    <source>
        <dbReference type="ARBA" id="ARBA00022842"/>
    </source>
</evidence>
<feature type="active site" description="Proton acceptor" evidence="13">
    <location>
        <position position="253"/>
    </location>
</feature>
<dbReference type="AlphaFoldDB" id="A0AAP9CJT5"/>
<comment type="similarity">
    <text evidence="13">Belongs to the carbohydrate kinase PfkB family. Ribokinase subfamily.</text>
</comment>
<dbReference type="InterPro" id="IPR011611">
    <property type="entry name" value="PfkB_dom"/>
</dbReference>
<evidence type="ECO:0000256" key="1">
    <source>
        <dbReference type="ARBA" id="ARBA00005380"/>
    </source>
</evidence>
<comment type="function">
    <text evidence="13">Catalyzes the phosphorylation of ribose at O-5 in a reaction requiring ATP and magnesium. The resulting D-ribose-5-phosphate can then be used either for sythesis of nucleotides, histidine, and tryptophan, or as a component of the pentose phosphate pathway.</text>
</comment>
<dbReference type="InterPro" id="IPR029056">
    <property type="entry name" value="Ribokinase-like"/>
</dbReference>
<dbReference type="SUPFAM" id="SSF53613">
    <property type="entry name" value="Ribokinase-like"/>
    <property type="match status" value="1"/>
</dbReference>
<proteinExistence type="inferred from homology"/>
<keyword evidence="8 13" id="KW-0418">Kinase</keyword>
<dbReference type="FunFam" id="3.40.1190.20:FF:000012">
    <property type="entry name" value="Ribokinase"/>
    <property type="match status" value="1"/>
</dbReference>
<comment type="cofactor">
    <cofactor evidence="13">
        <name>Mg(2+)</name>
        <dbReference type="ChEBI" id="CHEBI:18420"/>
    </cofactor>
    <text evidence="13">Requires a divalent cation, most likely magnesium in vivo, as an electrophilic catalyst to aid phosphoryl group transfer. It is the chelate of the metal and the nucleotide that is the actual substrate.</text>
</comment>
<dbReference type="GO" id="GO:0046872">
    <property type="term" value="F:metal ion binding"/>
    <property type="evidence" value="ECO:0007669"/>
    <property type="project" value="UniProtKB-KW"/>
</dbReference>
<protein>
    <recommendedName>
        <fullName evidence="3 13">Ribokinase</fullName>
        <shortName evidence="13">RK</shortName>
        <ecNumber evidence="2 13">2.7.1.15</ecNumber>
    </recommendedName>
</protein>
<dbReference type="Proteomes" id="UP000295797">
    <property type="component" value="Chromosome"/>
</dbReference>
<comment type="subcellular location">
    <subcellularLocation>
        <location evidence="13">Cytoplasm</location>
    </subcellularLocation>
</comment>
<evidence type="ECO:0000256" key="7">
    <source>
        <dbReference type="ARBA" id="ARBA00022741"/>
    </source>
</evidence>
<dbReference type="GO" id="GO:0004747">
    <property type="term" value="F:ribokinase activity"/>
    <property type="evidence" value="ECO:0007669"/>
    <property type="project" value="UniProtKB-UniRule"/>
</dbReference>
<feature type="binding site" evidence="13">
    <location>
        <position position="249"/>
    </location>
    <ligand>
        <name>K(+)</name>
        <dbReference type="ChEBI" id="CHEBI:29103"/>
    </ligand>
</feature>
<gene>
    <name evidence="13 15" type="primary">rbsK</name>
    <name evidence="15" type="ORF">E4T63_18070</name>
</gene>
<sequence length="305" mass="30839">MPANVVVIGSLNMDLVTRAPRLPKGGETLIGHSFATVSGGKGANQAVAAARLGARVAMVGCVGNDDYGVQLREALLAEQIDCQAVSTVEDSSGVALIVVDDNSQNAIVIVAGANGAMTPAVIDRFDAVLQAADVIICQLEIPDATVGHALKRARALGKTVILNPAPASRPLPADWFAAIDYLIPNESEASALSGLPVDSLQSAESAASQLIAMGAGKVIITLGAQGSLFANGKGFEHFPAPKVQAVDTTAAGDTFVGGFAAALASGKSEAEAIRYGQVAAALSVTRAGAQPSIPTMSDVQAFKPA</sequence>
<dbReference type="CDD" id="cd01174">
    <property type="entry name" value="ribokinase"/>
    <property type="match status" value="1"/>
</dbReference>
<feature type="binding site" evidence="13">
    <location>
        <position position="185"/>
    </location>
    <ligand>
        <name>ATP</name>
        <dbReference type="ChEBI" id="CHEBI:30616"/>
    </ligand>
</feature>
<feature type="binding site" evidence="13">
    <location>
        <position position="253"/>
    </location>
    <ligand>
        <name>substrate</name>
    </ligand>
</feature>
<evidence type="ECO:0000313" key="15">
    <source>
        <dbReference type="EMBL" id="QBX42386.1"/>
    </source>
</evidence>
<evidence type="ECO:0000256" key="6">
    <source>
        <dbReference type="ARBA" id="ARBA00022723"/>
    </source>
</evidence>
<dbReference type="PIRSF" id="PIRSF000535">
    <property type="entry name" value="1PFK/6PFK/LacC"/>
    <property type="match status" value="1"/>
</dbReference>
<evidence type="ECO:0000256" key="2">
    <source>
        <dbReference type="ARBA" id="ARBA00012035"/>
    </source>
</evidence>
<evidence type="ECO:0000256" key="5">
    <source>
        <dbReference type="ARBA" id="ARBA00022679"/>
    </source>
</evidence>
<keyword evidence="11 13" id="KW-0630">Potassium</keyword>
<comment type="caution">
    <text evidence="13">Lacks conserved residue(s) required for the propagation of feature annotation.</text>
</comment>
<feature type="binding site" evidence="13">
    <location>
        <begin position="12"/>
        <end position="14"/>
    </location>
    <ligand>
        <name>substrate</name>
    </ligand>
</feature>
<keyword evidence="9 13" id="KW-0067">ATP-binding</keyword>
<evidence type="ECO:0000259" key="14">
    <source>
        <dbReference type="Pfam" id="PF00294"/>
    </source>
</evidence>
<comment type="subunit">
    <text evidence="13">Homodimer.</text>
</comment>
<keyword evidence="4 13" id="KW-0963">Cytoplasm</keyword>
<feature type="binding site" evidence="13">
    <location>
        <begin position="40"/>
        <end position="44"/>
    </location>
    <ligand>
        <name>substrate</name>
    </ligand>
</feature>
<reference evidence="15 16" key="1">
    <citation type="submission" date="2019-03" db="EMBL/GenBank/DDBJ databases">
        <title>Complete genome sequence of the plant growth promoting strain Pseudomonas fluorescens LBUM677.</title>
        <authorList>
            <person name="Novinscak A."/>
            <person name="Joly D."/>
            <person name="Filion M."/>
        </authorList>
    </citation>
    <scope>NUCLEOTIDE SEQUENCE [LARGE SCALE GENOMIC DNA]</scope>
    <source>
        <strain evidence="15 16">LBUM677</strain>
    </source>
</reference>
<dbReference type="EC" id="2.7.1.15" evidence="2 13"/>
<dbReference type="NCBIfam" id="TIGR02152">
    <property type="entry name" value="D_ribokin_bact"/>
    <property type="match status" value="1"/>
</dbReference>
<evidence type="ECO:0000256" key="11">
    <source>
        <dbReference type="ARBA" id="ARBA00022958"/>
    </source>
</evidence>
<dbReference type="InterPro" id="IPR017583">
    <property type="entry name" value="Tagatose/fructose_Pkinase"/>
</dbReference>
<accession>A0AAP9CJT5</accession>
<feature type="domain" description="Carbohydrate kinase PfkB" evidence="14">
    <location>
        <begin position="4"/>
        <end position="295"/>
    </location>
</feature>
<evidence type="ECO:0000256" key="3">
    <source>
        <dbReference type="ARBA" id="ARBA00016943"/>
    </source>
</evidence>
<feature type="binding site" evidence="13">
    <location>
        <position position="286"/>
    </location>
    <ligand>
        <name>K(+)</name>
        <dbReference type="ChEBI" id="CHEBI:29103"/>
    </ligand>
</feature>
<name>A0AAP9CJT5_PSEFL</name>
<keyword evidence="5 13" id="KW-0808">Transferase</keyword>
<feature type="binding site" evidence="13">
    <location>
        <position position="292"/>
    </location>
    <ligand>
        <name>K(+)</name>
        <dbReference type="ChEBI" id="CHEBI:29103"/>
    </ligand>
</feature>
<evidence type="ECO:0000256" key="8">
    <source>
        <dbReference type="ARBA" id="ARBA00022777"/>
    </source>
</evidence>
<feature type="binding site" evidence="13">
    <location>
        <begin position="221"/>
        <end position="226"/>
    </location>
    <ligand>
        <name>ATP</name>
        <dbReference type="ChEBI" id="CHEBI:30616"/>
    </ligand>
</feature>
<evidence type="ECO:0000256" key="9">
    <source>
        <dbReference type="ARBA" id="ARBA00022840"/>
    </source>
</evidence>
<organism evidence="15 16">
    <name type="scientific">Pseudomonas fluorescens</name>
    <dbReference type="NCBI Taxonomy" id="294"/>
    <lineage>
        <taxon>Bacteria</taxon>
        <taxon>Pseudomonadati</taxon>
        <taxon>Pseudomonadota</taxon>
        <taxon>Gammaproteobacteria</taxon>
        <taxon>Pseudomonadales</taxon>
        <taxon>Pseudomonadaceae</taxon>
        <taxon>Pseudomonas</taxon>
    </lineage>
</organism>